<dbReference type="GO" id="GO:0043565">
    <property type="term" value="F:sequence-specific DNA binding"/>
    <property type="evidence" value="ECO:0007669"/>
    <property type="project" value="TreeGrafter"/>
</dbReference>
<name>A0A0B7IX19_9FLAO</name>
<dbReference type="SMART" id="SM01321">
    <property type="entry name" value="Y1_Tnp"/>
    <property type="match status" value="1"/>
</dbReference>
<dbReference type="AlphaFoldDB" id="A0A0B7IX19"/>
<evidence type="ECO:0000313" key="3">
    <source>
        <dbReference type="Proteomes" id="UP000038200"/>
    </source>
</evidence>
<accession>A0A0B7IX19</accession>
<dbReference type="SUPFAM" id="SSF143422">
    <property type="entry name" value="Transposase IS200-like"/>
    <property type="match status" value="1"/>
</dbReference>
<dbReference type="InterPro" id="IPR002686">
    <property type="entry name" value="Transposase_17"/>
</dbReference>
<dbReference type="GO" id="GO:0004803">
    <property type="term" value="F:transposase activity"/>
    <property type="evidence" value="ECO:0007669"/>
    <property type="project" value="InterPro"/>
</dbReference>
<evidence type="ECO:0000313" key="2">
    <source>
        <dbReference type="EMBL" id="CEN54533.1"/>
    </source>
</evidence>
<organism evidence="2 3">
    <name type="scientific">Capnocytophaga canis</name>
    <dbReference type="NCBI Taxonomy" id="1848903"/>
    <lineage>
        <taxon>Bacteria</taxon>
        <taxon>Pseudomonadati</taxon>
        <taxon>Bacteroidota</taxon>
        <taxon>Flavobacteriia</taxon>
        <taxon>Flavobacteriales</taxon>
        <taxon>Flavobacteriaceae</taxon>
        <taxon>Capnocytophaga</taxon>
    </lineage>
</organism>
<evidence type="ECO:0000259" key="1">
    <source>
        <dbReference type="SMART" id="SM01321"/>
    </source>
</evidence>
<dbReference type="Gene3D" id="3.30.70.1290">
    <property type="entry name" value="Transposase IS200-like"/>
    <property type="match status" value="1"/>
</dbReference>
<dbReference type="Proteomes" id="UP000038200">
    <property type="component" value="Unassembled WGS sequence"/>
</dbReference>
<dbReference type="EMBL" id="CDOL01000287">
    <property type="protein sequence ID" value="CEN54533.1"/>
    <property type="molecule type" value="Genomic_DNA"/>
</dbReference>
<dbReference type="InterPro" id="IPR036515">
    <property type="entry name" value="Transposase_17_sf"/>
</dbReference>
<dbReference type="PANTHER" id="PTHR36966">
    <property type="entry name" value="REP-ASSOCIATED TYROSINE TRANSPOSASE"/>
    <property type="match status" value="1"/>
</dbReference>
<sequence>MFRPNNRLIMKKYNPDKHKRRSIRLKGYDYSREGLYFITICCQNRAHYFGEIINEEMQLNEIGEIAQKCWRDIPNHFKNVLLHTFVVMPNHIHGIIEIVTPVGANQHLPHNETANQHLPHNEMANQHLPYNKGEKYFAPTNQHLPDDNRAKDISPLRGTSNTIGSIVRGFKIGVTKWVRSNTNIHQIWQRNYYEHIIRNEASYFRIHEYIENNPAKWTEDCFHK</sequence>
<reference evidence="2 3" key="1">
    <citation type="submission" date="2015-01" db="EMBL/GenBank/DDBJ databases">
        <authorList>
            <person name="Xiang T."/>
            <person name="Song Y."/>
            <person name="Huang L."/>
            <person name="Wang B."/>
            <person name="Wu P."/>
        </authorList>
    </citation>
    <scope>NUCLEOTIDE SEQUENCE [LARGE SCALE GENOMIC DNA]</scope>
    <source>
        <strain evidence="2 3">CcD93</strain>
    </source>
</reference>
<dbReference type="GO" id="GO:0006313">
    <property type="term" value="P:DNA transposition"/>
    <property type="evidence" value="ECO:0007669"/>
    <property type="project" value="InterPro"/>
</dbReference>
<feature type="domain" description="Transposase IS200-like" evidence="1">
    <location>
        <begin position="31"/>
        <end position="213"/>
    </location>
</feature>
<proteinExistence type="predicted"/>
<dbReference type="STRING" id="1848903.CCAND38_290020"/>
<protein>
    <recommendedName>
        <fullName evidence="1">Transposase IS200-like domain-containing protein</fullName>
    </recommendedName>
</protein>
<dbReference type="PANTHER" id="PTHR36966:SF1">
    <property type="entry name" value="REP-ASSOCIATED TYROSINE TRANSPOSASE"/>
    <property type="match status" value="1"/>
</dbReference>
<dbReference type="InterPro" id="IPR052715">
    <property type="entry name" value="RAYT_transposase"/>
</dbReference>
<gene>
    <name evidence="2" type="ORF">CCAND93_930010</name>
</gene>